<feature type="chain" id="PRO_5038690679" evidence="2">
    <location>
        <begin position="23"/>
        <end position="361"/>
    </location>
</feature>
<proteinExistence type="predicted"/>
<dbReference type="GO" id="GO:0015762">
    <property type="term" value="P:rhamnose transmembrane transport"/>
    <property type="evidence" value="ECO:0007669"/>
    <property type="project" value="InterPro"/>
</dbReference>
<evidence type="ECO:0000256" key="1">
    <source>
        <dbReference type="ARBA" id="ARBA00004196"/>
    </source>
</evidence>
<dbReference type="InterPro" id="IPR050555">
    <property type="entry name" value="Bact_Solute-Bind_Prot2"/>
</dbReference>
<dbReference type="Pfam" id="PF13407">
    <property type="entry name" value="Peripla_BP_4"/>
    <property type="match status" value="1"/>
</dbReference>
<dbReference type="RefSeq" id="WP_161838672.1">
    <property type="nucleotide sequence ID" value="NZ_CP048000.1"/>
</dbReference>
<dbReference type="Proteomes" id="UP000464314">
    <property type="component" value="Chromosome"/>
</dbReference>
<dbReference type="CDD" id="cd20000">
    <property type="entry name" value="PBP1_ABC_rhamnose"/>
    <property type="match status" value="1"/>
</dbReference>
<sequence>MKKFKKVLSMALILSMSLSLLAACGKKAPEATQTQDGGTNTEAPAASDSVAGKNFAILVKSAGNPYNEKESAGFKEVIEAAGANAIIKAPESATAEAQITMINELIAQKVDSIAIAGNDFDALQPALKKAMEEGIKVLSLDASVNKDSRMVHINQADSEKIGRTLIQATKEMVKGEGQIAILSATSQAANQNTWIEWMKKELEEGDYKGLELVKIAYGDDEFQKSVDETEALLKNYPDLKAIIAPTTVGIMAAAKVVTDKGLIGKVAVTGLGLPSEMAEYIANGSCPWMYLWNPIDVGGLAAYASISLVKGEITGAAGDKFEAGTLGSYEVISAADGGTEVLLGAPFKFDPENIDEWKSVY</sequence>
<evidence type="ECO:0000313" key="5">
    <source>
        <dbReference type="Proteomes" id="UP000464314"/>
    </source>
</evidence>
<keyword evidence="5" id="KW-1185">Reference proteome</keyword>
<dbReference type="EMBL" id="CP048000">
    <property type="protein sequence ID" value="QHQ61847.1"/>
    <property type="molecule type" value="Genomic_DNA"/>
</dbReference>
<dbReference type="PANTHER" id="PTHR30036:SF8">
    <property type="entry name" value="ABC-TYPE SUGAR TRANSPORT SYSTEM PERIPLASMIC COMPONENT-LIKE PROTEIN"/>
    <property type="match status" value="1"/>
</dbReference>
<name>A0A6P1TNE9_9FIRM</name>
<evidence type="ECO:0000259" key="3">
    <source>
        <dbReference type="Pfam" id="PF13407"/>
    </source>
</evidence>
<comment type="subcellular location">
    <subcellularLocation>
        <location evidence="1">Cell envelope</location>
    </subcellularLocation>
</comment>
<accession>A0A6P1TNE9</accession>
<reference evidence="4 5" key="1">
    <citation type="submission" date="2020-01" db="EMBL/GenBank/DDBJ databases">
        <title>Genome analysis of Anaerocolumna sp. CBA3638.</title>
        <authorList>
            <person name="Kim J."/>
            <person name="Roh S.W."/>
        </authorList>
    </citation>
    <scope>NUCLEOTIDE SEQUENCE [LARGE SCALE GENOMIC DNA]</scope>
    <source>
        <strain evidence="4 5">CBA3638</strain>
    </source>
</reference>
<dbReference type="InterPro" id="IPR025997">
    <property type="entry name" value="SBP_2_dom"/>
</dbReference>
<dbReference type="GO" id="GO:0030288">
    <property type="term" value="C:outer membrane-bounded periplasmic space"/>
    <property type="evidence" value="ECO:0007669"/>
    <property type="project" value="TreeGrafter"/>
</dbReference>
<dbReference type="NCBIfam" id="TIGR02637">
    <property type="entry name" value="RhaS"/>
    <property type="match status" value="1"/>
</dbReference>
<evidence type="ECO:0000313" key="4">
    <source>
        <dbReference type="EMBL" id="QHQ61847.1"/>
    </source>
</evidence>
<dbReference type="KEGG" id="anr:Ana3638_14550"/>
<gene>
    <name evidence="4" type="primary">rhaS</name>
    <name evidence="4" type="ORF">Ana3638_14550</name>
</gene>
<feature type="signal peptide" evidence="2">
    <location>
        <begin position="1"/>
        <end position="22"/>
    </location>
</feature>
<dbReference type="SUPFAM" id="SSF53822">
    <property type="entry name" value="Periplasmic binding protein-like I"/>
    <property type="match status" value="1"/>
</dbReference>
<evidence type="ECO:0000256" key="2">
    <source>
        <dbReference type="SAM" id="SignalP"/>
    </source>
</evidence>
<dbReference type="AlphaFoldDB" id="A0A6P1TNE9"/>
<dbReference type="PROSITE" id="PS51257">
    <property type="entry name" value="PROKAR_LIPOPROTEIN"/>
    <property type="match status" value="1"/>
</dbReference>
<organism evidence="4 5">
    <name type="scientific">Anaerocolumna sedimenticola</name>
    <dbReference type="NCBI Taxonomy" id="2696063"/>
    <lineage>
        <taxon>Bacteria</taxon>
        <taxon>Bacillati</taxon>
        <taxon>Bacillota</taxon>
        <taxon>Clostridia</taxon>
        <taxon>Lachnospirales</taxon>
        <taxon>Lachnospiraceae</taxon>
        <taxon>Anaerocolumna</taxon>
    </lineage>
</organism>
<feature type="domain" description="Periplasmic binding protein" evidence="3">
    <location>
        <begin position="55"/>
        <end position="312"/>
    </location>
</feature>
<protein>
    <submittedName>
        <fullName evidence="4">Rhamnose ABC transporter substrate-binding protein</fullName>
    </submittedName>
</protein>
<dbReference type="PANTHER" id="PTHR30036">
    <property type="entry name" value="D-XYLOSE-BINDING PERIPLASMIC PROTEIN"/>
    <property type="match status" value="1"/>
</dbReference>
<dbReference type="Gene3D" id="3.40.50.2300">
    <property type="match status" value="2"/>
</dbReference>
<keyword evidence="2" id="KW-0732">Signal</keyword>
<dbReference type="InterPro" id="IPR013459">
    <property type="entry name" value="RhaS"/>
</dbReference>
<dbReference type="GO" id="GO:0030246">
    <property type="term" value="F:carbohydrate binding"/>
    <property type="evidence" value="ECO:0007669"/>
    <property type="project" value="TreeGrafter"/>
</dbReference>
<dbReference type="InterPro" id="IPR028082">
    <property type="entry name" value="Peripla_BP_I"/>
</dbReference>